<organism evidence="6">
    <name type="scientific">marine sediment metagenome</name>
    <dbReference type="NCBI Taxonomy" id="412755"/>
    <lineage>
        <taxon>unclassified sequences</taxon>
        <taxon>metagenomes</taxon>
        <taxon>ecological metagenomes</taxon>
    </lineage>
</organism>
<evidence type="ECO:0000256" key="2">
    <source>
        <dbReference type="ARBA" id="ARBA00022692"/>
    </source>
</evidence>
<sequence>MLVKLGEAIAAIQIVKVYNRQQYEHGIFHAINRKLLKQQFRIAKADAATSPILETLGMIAGSIGLIFGAQWVLGGTMQWPDFCALLFCLGGAAESVRRTSGVWNRIQQAGAAAERVYFVIDQCPEVERPGAFELAPLKNKIEFSNIVFTYPGSETPVLKGINLSIQAGHNVAIVGPNGSGKTTLANLIPRFHDPDSGRVLIDGKDIRDATLFSLRSQIGMVTQNVVTFNDTIAANIAYGRPGVTT</sequence>
<dbReference type="InterPro" id="IPR011527">
    <property type="entry name" value="ABC1_TM_dom"/>
</dbReference>
<keyword evidence="2" id="KW-0812">Transmembrane</keyword>
<evidence type="ECO:0000256" key="1">
    <source>
        <dbReference type="ARBA" id="ARBA00004141"/>
    </source>
</evidence>
<dbReference type="InterPro" id="IPR003439">
    <property type="entry name" value="ABC_transporter-like_ATP-bd"/>
</dbReference>
<evidence type="ECO:0000259" key="5">
    <source>
        <dbReference type="PROSITE" id="PS50929"/>
    </source>
</evidence>
<dbReference type="InterPro" id="IPR027417">
    <property type="entry name" value="P-loop_NTPase"/>
</dbReference>
<evidence type="ECO:0000256" key="4">
    <source>
        <dbReference type="ARBA" id="ARBA00023136"/>
    </source>
</evidence>
<comment type="subcellular location">
    <subcellularLocation>
        <location evidence="1">Membrane</location>
        <topology evidence="1">Multi-pass membrane protein</topology>
    </subcellularLocation>
</comment>
<dbReference type="Pfam" id="PF00005">
    <property type="entry name" value="ABC_tran"/>
    <property type="match status" value="1"/>
</dbReference>
<evidence type="ECO:0000313" key="6">
    <source>
        <dbReference type="EMBL" id="GAI14340.1"/>
    </source>
</evidence>
<dbReference type="EMBL" id="BARV01007911">
    <property type="protein sequence ID" value="GAI14340.1"/>
    <property type="molecule type" value="Genomic_DNA"/>
</dbReference>
<keyword evidence="4" id="KW-0472">Membrane</keyword>
<keyword evidence="3" id="KW-1133">Transmembrane helix</keyword>
<dbReference type="GO" id="GO:0016887">
    <property type="term" value="F:ATP hydrolysis activity"/>
    <property type="evidence" value="ECO:0007669"/>
    <property type="project" value="InterPro"/>
</dbReference>
<dbReference type="SUPFAM" id="SSF90123">
    <property type="entry name" value="ABC transporter transmembrane region"/>
    <property type="match status" value="1"/>
</dbReference>
<dbReference type="PANTHER" id="PTHR24221">
    <property type="entry name" value="ATP-BINDING CASSETTE SUB-FAMILY B"/>
    <property type="match status" value="1"/>
</dbReference>
<feature type="non-terminal residue" evidence="6">
    <location>
        <position position="245"/>
    </location>
</feature>
<gene>
    <name evidence="6" type="ORF">S06H3_16029</name>
</gene>
<comment type="caution">
    <text evidence="6">The sequence shown here is derived from an EMBL/GenBank/DDBJ whole genome shotgun (WGS) entry which is preliminary data.</text>
</comment>
<accession>X1MHZ3</accession>
<name>X1MHZ3_9ZZZZ</name>
<dbReference type="Gene3D" id="1.20.1560.10">
    <property type="entry name" value="ABC transporter type 1, transmembrane domain"/>
    <property type="match status" value="1"/>
</dbReference>
<evidence type="ECO:0000256" key="3">
    <source>
        <dbReference type="ARBA" id="ARBA00022989"/>
    </source>
</evidence>
<dbReference type="GO" id="GO:0140359">
    <property type="term" value="F:ABC-type transporter activity"/>
    <property type="evidence" value="ECO:0007669"/>
    <property type="project" value="InterPro"/>
</dbReference>
<dbReference type="GO" id="GO:0016020">
    <property type="term" value="C:membrane"/>
    <property type="evidence" value="ECO:0007669"/>
    <property type="project" value="UniProtKB-SubCell"/>
</dbReference>
<dbReference type="InterPro" id="IPR036640">
    <property type="entry name" value="ABC1_TM_sf"/>
</dbReference>
<proteinExistence type="predicted"/>
<dbReference type="GO" id="GO:0034040">
    <property type="term" value="F:ATPase-coupled lipid transmembrane transporter activity"/>
    <property type="evidence" value="ECO:0007669"/>
    <property type="project" value="TreeGrafter"/>
</dbReference>
<dbReference type="PROSITE" id="PS50929">
    <property type="entry name" value="ABC_TM1F"/>
    <property type="match status" value="1"/>
</dbReference>
<dbReference type="SUPFAM" id="SSF52540">
    <property type="entry name" value="P-loop containing nucleoside triphosphate hydrolases"/>
    <property type="match status" value="1"/>
</dbReference>
<dbReference type="Pfam" id="PF00664">
    <property type="entry name" value="ABC_membrane"/>
    <property type="match status" value="1"/>
</dbReference>
<dbReference type="GO" id="GO:0005524">
    <property type="term" value="F:ATP binding"/>
    <property type="evidence" value="ECO:0007669"/>
    <property type="project" value="InterPro"/>
</dbReference>
<protein>
    <recommendedName>
        <fullName evidence="5">ABC transmembrane type-1 domain-containing protein</fullName>
    </recommendedName>
</protein>
<feature type="domain" description="ABC transmembrane type-1" evidence="5">
    <location>
        <begin position="1"/>
        <end position="108"/>
    </location>
</feature>
<dbReference type="InterPro" id="IPR039421">
    <property type="entry name" value="Type_1_exporter"/>
</dbReference>
<reference evidence="6" key="1">
    <citation type="journal article" date="2014" name="Front. Microbiol.">
        <title>High frequency of phylogenetically diverse reductive dehalogenase-homologous genes in deep subseafloor sedimentary metagenomes.</title>
        <authorList>
            <person name="Kawai M."/>
            <person name="Futagami T."/>
            <person name="Toyoda A."/>
            <person name="Takaki Y."/>
            <person name="Nishi S."/>
            <person name="Hori S."/>
            <person name="Arai W."/>
            <person name="Tsubouchi T."/>
            <person name="Morono Y."/>
            <person name="Uchiyama I."/>
            <person name="Ito T."/>
            <person name="Fujiyama A."/>
            <person name="Inagaki F."/>
            <person name="Takami H."/>
        </authorList>
    </citation>
    <scope>NUCLEOTIDE SEQUENCE</scope>
    <source>
        <strain evidence="6">Expedition CK06-06</strain>
    </source>
</reference>
<dbReference type="PANTHER" id="PTHR24221:SF654">
    <property type="entry name" value="ATP-BINDING CASSETTE SUB-FAMILY B MEMBER 6"/>
    <property type="match status" value="1"/>
</dbReference>
<dbReference type="AlphaFoldDB" id="X1MHZ3"/>
<dbReference type="Gene3D" id="3.40.50.300">
    <property type="entry name" value="P-loop containing nucleotide triphosphate hydrolases"/>
    <property type="match status" value="1"/>
</dbReference>